<dbReference type="AlphaFoldDB" id="A0A4U1BAE8"/>
<feature type="coiled-coil region" evidence="1">
    <location>
        <begin position="30"/>
        <end position="57"/>
    </location>
</feature>
<organism evidence="3 4">
    <name type="scientific">Thalassotalea mangrovi</name>
    <dbReference type="NCBI Taxonomy" id="2572245"/>
    <lineage>
        <taxon>Bacteria</taxon>
        <taxon>Pseudomonadati</taxon>
        <taxon>Pseudomonadota</taxon>
        <taxon>Gammaproteobacteria</taxon>
        <taxon>Alteromonadales</taxon>
        <taxon>Colwelliaceae</taxon>
        <taxon>Thalassotalea</taxon>
    </lineage>
</organism>
<reference evidence="3 4" key="1">
    <citation type="submission" date="2019-04" db="EMBL/GenBank/DDBJ databases">
        <title>Thalassotalea guangxiensis sp. nov., isolated from sediment of the coastal wetland.</title>
        <authorList>
            <person name="Zheng S."/>
            <person name="Zhang D."/>
        </authorList>
    </citation>
    <scope>NUCLEOTIDE SEQUENCE [LARGE SCALE GENOMIC DNA]</scope>
    <source>
        <strain evidence="3 4">ZS-4</strain>
    </source>
</reference>
<evidence type="ECO:0000313" key="3">
    <source>
        <dbReference type="EMBL" id="TKB47117.1"/>
    </source>
</evidence>
<sequence>MSVFNFIVIIVVASLIFAYFNERQRIQLNQKNSDDQNDALANEIEELRQRIATLEKIVTDKGYDLKDEIDRL</sequence>
<dbReference type="GO" id="GO:0006355">
    <property type="term" value="P:regulation of DNA-templated transcription"/>
    <property type="evidence" value="ECO:0007669"/>
    <property type="project" value="InterPro"/>
</dbReference>
<evidence type="ECO:0000313" key="4">
    <source>
        <dbReference type="Proteomes" id="UP000307999"/>
    </source>
</evidence>
<name>A0A4U1BAE8_9GAMM</name>
<dbReference type="Pfam" id="PF06667">
    <property type="entry name" value="PspB"/>
    <property type="match status" value="1"/>
</dbReference>
<feature type="transmembrane region" description="Helical" evidence="2">
    <location>
        <begin position="6"/>
        <end position="22"/>
    </location>
</feature>
<protein>
    <submittedName>
        <fullName evidence="3">Phage shock protein B</fullName>
    </submittedName>
</protein>
<keyword evidence="4" id="KW-1185">Reference proteome</keyword>
<keyword evidence="2" id="KW-1133">Transmembrane helix</keyword>
<keyword evidence="2" id="KW-0812">Transmembrane</keyword>
<dbReference type="RefSeq" id="WP_136734467.1">
    <property type="nucleotide sequence ID" value="NZ_SWDB01000004.1"/>
</dbReference>
<gene>
    <name evidence="3" type="ORF">E8M12_02335</name>
</gene>
<dbReference type="Proteomes" id="UP000307999">
    <property type="component" value="Unassembled WGS sequence"/>
</dbReference>
<accession>A0A4U1BAE8</accession>
<keyword evidence="2" id="KW-0472">Membrane</keyword>
<evidence type="ECO:0000256" key="1">
    <source>
        <dbReference type="SAM" id="Coils"/>
    </source>
</evidence>
<keyword evidence="1" id="KW-0175">Coiled coil</keyword>
<comment type="caution">
    <text evidence="3">The sequence shown here is derived from an EMBL/GenBank/DDBJ whole genome shotgun (WGS) entry which is preliminary data.</text>
</comment>
<dbReference type="InterPro" id="IPR009554">
    <property type="entry name" value="Phageshock_PspB"/>
</dbReference>
<dbReference type="GO" id="GO:0009271">
    <property type="term" value="P:phage shock"/>
    <property type="evidence" value="ECO:0007669"/>
    <property type="project" value="InterPro"/>
</dbReference>
<dbReference type="EMBL" id="SWDB01000004">
    <property type="protein sequence ID" value="TKB47117.1"/>
    <property type="molecule type" value="Genomic_DNA"/>
</dbReference>
<evidence type="ECO:0000256" key="2">
    <source>
        <dbReference type="SAM" id="Phobius"/>
    </source>
</evidence>
<dbReference type="OrthoDB" id="5772882at2"/>
<proteinExistence type="predicted"/>